<gene>
    <name evidence="4" type="ORF">D0Z67_27145</name>
</gene>
<dbReference type="PROSITE" id="PS00455">
    <property type="entry name" value="AMP_BINDING"/>
    <property type="match status" value="1"/>
</dbReference>
<dbReference type="STRING" id="73044.GCA_000725795_05189"/>
<evidence type="ECO:0000313" key="5">
    <source>
        <dbReference type="Proteomes" id="UP000292547"/>
    </source>
</evidence>
<organism evidence="4 5">
    <name type="scientific">Streptomyces seoulensis</name>
    <dbReference type="NCBI Taxonomy" id="73044"/>
    <lineage>
        <taxon>Bacteria</taxon>
        <taxon>Bacillati</taxon>
        <taxon>Actinomycetota</taxon>
        <taxon>Actinomycetes</taxon>
        <taxon>Kitasatosporales</taxon>
        <taxon>Streptomycetaceae</taxon>
        <taxon>Streptomyces</taxon>
    </lineage>
</organism>
<accession>A0A4P6U0Y8</accession>
<dbReference type="OrthoDB" id="2472181at2"/>
<dbReference type="Pfam" id="PF13193">
    <property type="entry name" value="AMP-binding_C"/>
    <property type="match status" value="1"/>
</dbReference>
<dbReference type="PANTHER" id="PTHR45527:SF1">
    <property type="entry name" value="FATTY ACID SYNTHASE"/>
    <property type="match status" value="1"/>
</dbReference>
<protein>
    <submittedName>
        <fullName evidence="4">Peptide synthetase</fullName>
    </submittedName>
</protein>
<dbReference type="Pfam" id="PF00501">
    <property type="entry name" value="AMP-binding"/>
    <property type="match status" value="2"/>
</dbReference>
<dbReference type="GO" id="GO:0044550">
    <property type="term" value="P:secondary metabolite biosynthetic process"/>
    <property type="evidence" value="ECO:0007669"/>
    <property type="project" value="TreeGrafter"/>
</dbReference>
<dbReference type="KEGG" id="sseo:D0Z67_27145"/>
<dbReference type="InterPro" id="IPR020806">
    <property type="entry name" value="PKS_PP-bd"/>
</dbReference>
<name>A0A4P6U0Y8_STRSO</name>
<dbReference type="CDD" id="cd05930">
    <property type="entry name" value="A_NRPS"/>
    <property type="match status" value="1"/>
</dbReference>
<dbReference type="Gene3D" id="3.40.50.980">
    <property type="match status" value="4"/>
</dbReference>
<feature type="domain" description="Carrier" evidence="3">
    <location>
        <begin position="468"/>
        <end position="543"/>
    </location>
</feature>
<dbReference type="InterPro" id="IPR009081">
    <property type="entry name" value="PP-bd_ACP"/>
</dbReference>
<dbReference type="Gene3D" id="3.30.300.30">
    <property type="match status" value="1"/>
</dbReference>
<dbReference type="GO" id="GO:0005737">
    <property type="term" value="C:cytoplasm"/>
    <property type="evidence" value="ECO:0007669"/>
    <property type="project" value="TreeGrafter"/>
</dbReference>
<dbReference type="EMBL" id="CP032229">
    <property type="protein sequence ID" value="QBJ93589.1"/>
    <property type="molecule type" value="Genomic_DNA"/>
</dbReference>
<dbReference type="SMART" id="SM00823">
    <property type="entry name" value="PKS_PP"/>
    <property type="match status" value="1"/>
</dbReference>
<evidence type="ECO:0000313" key="4">
    <source>
        <dbReference type="EMBL" id="QBJ93589.1"/>
    </source>
</evidence>
<dbReference type="InterPro" id="IPR045851">
    <property type="entry name" value="AMP-bd_C_sf"/>
</dbReference>
<keyword evidence="1" id="KW-0596">Phosphopantetheine</keyword>
<evidence type="ECO:0000256" key="1">
    <source>
        <dbReference type="ARBA" id="ARBA00022450"/>
    </source>
</evidence>
<evidence type="ECO:0000259" key="3">
    <source>
        <dbReference type="PROSITE" id="PS50075"/>
    </source>
</evidence>
<dbReference type="GO" id="GO:0031177">
    <property type="term" value="F:phosphopantetheine binding"/>
    <property type="evidence" value="ECO:0007669"/>
    <property type="project" value="InterPro"/>
</dbReference>
<dbReference type="InterPro" id="IPR036736">
    <property type="entry name" value="ACP-like_sf"/>
</dbReference>
<dbReference type="InterPro" id="IPR000873">
    <property type="entry name" value="AMP-dep_synth/lig_dom"/>
</dbReference>
<dbReference type="GeneID" id="300102584"/>
<dbReference type="SUPFAM" id="SSF56801">
    <property type="entry name" value="Acetyl-CoA synthetase-like"/>
    <property type="match status" value="1"/>
</dbReference>
<dbReference type="PROSITE" id="PS50075">
    <property type="entry name" value="CARRIER"/>
    <property type="match status" value="1"/>
</dbReference>
<dbReference type="Pfam" id="PF00550">
    <property type="entry name" value="PP-binding"/>
    <property type="match status" value="1"/>
</dbReference>
<dbReference type="SUPFAM" id="SSF47336">
    <property type="entry name" value="ACP-like"/>
    <property type="match status" value="1"/>
</dbReference>
<reference evidence="4 5" key="1">
    <citation type="submission" date="2018-08" db="EMBL/GenBank/DDBJ databases">
        <title>The complete genome sequence of Streptomyces seoulensis, a pioneer strain for nickel superoxide dismutase discovery.</title>
        <authorList>
            <person name="Shin J."/>
            <person name="Lee J.-S."/>
            <person name="Lee E.-J."/>
            <person name="Youn H.-D."/>
        </authorList>
    </citation>
    <scope>NUCLEOTIDE SEQUENCE [LARGE SCALE GENOMIC DNA]</scope>
    <source>
        <strain evidence="4 5">KCTC 9819</strain>
    </source>
</reference>
<evidence type="ECO:0000256" key="2">
    <source>
        <dbReference type="ARBA" id="ARBA00022553"/>
    </source>
</evidence>
<dbReference type="RefSeq" id="WP_051888056.1">
    <property type="nucleotide sequence ID" value="NZ_CP032229.1"/>
</dbReference>
<dbReference type="Gene3D" id="1.10.1200.10">
    <property type="entry name" value="ACP-like"/>
    <property type="match status" value="1"/>
</dbReference>
<keyword evidence="5" id="KW-1185">Reference proteome</keyword>
<keyword evidence="2" id="KW-0597">Phosphoprotein</keyword>
<dbReference type="Gene3D" id="2.30.38.10">
    <property type="entry name" value="Luciferase, Domain 3"/>
    <property type="match status" value="1"/>
</dbReference>
<dbReference type="Proteomes" id="UP000292547">
    <property type="component" value="Chromosome"/>
</dbReference>
<dbReference type="GO" id="GO:0043041">
    <property type="term" value="P:amino acid activation for nonribosomal peptide biosynthetic process"/>
    <property type="evidence" value="ECO:0007669"/>
    <property type="project" value="TreeGrafter"/>
</dbReference>
<dbReference type="PANTHER" id="PTHR45527">
    <property type="entry name" value="NONRIBOSOMAL PEPTIDE SYNTHETASE"/>
    <property type="match status" value="1"/>
</dbReference>
<dbReference type="InterPro" id="IPR020845">
    <property type="entry name" value="AMP-binding_CS"/>
</dbReference>
<dbReference type="AlphaFoldDB" id="A0A4P6U0Y8"/>
<sequence>MRSRVLELVGQGARDCPGAPAVETAGSVTSRGELWERSGRLAARMTDAGLRSGEVVVVGTGRTGELPVAVLAVLRAGGAFCVVDPGYPPSRVRQIHRESGARLVVGPGLDLRTGPGPAMGREGLAYVVFTSGSTGRPKAVGMPHRTVDGLVEWTLASTSRLPLRTLQFAPLGFDVFVQEMFTALCSGGVLCLPDEEERRDLVRLAELLVERRIERLFVPPVVLDRLAALAPYTGSFPRALREVAVAGEALRITPGLRRFFEELPGCRLHHHYGPSETHVAVAHTLTGPPASWPDQPPIGTALPGFGTRIVDGELWLTGPGVGLGYLNDPDATARAFVPVEGLAGPAYRTGDLVTRDPDGLLRFLGRADDQIKIRGHLADPAEVESVLGRVAGVRECAVVAEQASGETQLAAYVAGDTAGLRDRLATRLPAHLMPARFQTVDRLPLTAHGKVDRARLPAPPLPGPAGDPPAGPVEREIASVWSAVLGREDIGRDRSFRSLGGTSLSAALVLARLRARHPARIGLENFLSAPTVRELARLLTDTDTPDPVGDA</sequence>
<dbReference type="GO" id="GO:0017000">
    <property type="term" value="P:antibiotic biosynthetic process"/>
    <property type="evidence" value="ECO:0007669"/>
    <property type="project" value="UniProtKB-ARBA"/>
</dbReference>
<dbReference type="InterPro" id="IPR025110">
    <property type="entry name" value="AMP-bd_C"/>
</dbReference>
<proteinExistence type="predicted"/>